<dbReference type="SMART" id="SM00448">
    <property type="entry name" value="REC"/>
    <property type="match status" value="1"/>
</dbReference>
<keyword evidence="1 2" id="KW-0597">Phosphoprotein</keyword>
<evidence type="ECO:0000313" key="4">
    <source>
        <dbReference type="EMBL" id="MEQ6290059.1"/>
    </source>
</evidence>
<evidence type="ECO:0000256" key="2">
    <source>
        <dbReference type="PROSITE-ProRule" id="PRU00169"/>
    </source>
</evidence>
<keyword evidence="5" id="KW-1185">Reference proteome</keyword>
<evidence type="ECO:0000313" key="5">
    <source>
        <dbReference type="Proteomes" id="UP001433638"/>
    </source>
</evidence>
<dbReference type="SUPFAM" id="SSF52172">
    <property type="entry name" value="CheY-like"/>
    <property type="match status" value="1"/>
</dbReference>
<reference evidence="4" key="1">
    <citation type="submission" date="2024-06" db="EMBL/GenBank/DDBJ databases">
        <title>Genome sequence of Vogesella sp. MAHUQ-64.</title>
        <authorList>
            <person name="Huq M.A."/>
        </authorList>
    </citation>
    <scope>NUCLEOTIDE SEQUENCE</scope>
    <source>
        <strain evidence="4">MAHUQ-64</strain>
    </source>
</reference>
<protein>
    <submittedName>
        <fullName evidence="4">Response regulator</fullName>
    </submittedName>
</protein>
<accession>A0ABV1M1E8</accession>
<dbReference type="Proteomes" id="UP001433638">
    <property type="component" value="Unassembled WGS sequence"/>
</dbReference>
<dbReference type="InterPro" id="IPR001789">
    <property type="entry name" value="Sig_transdc_resp-reg_receiver"/>
</dbReference>
<comment type="caution">
    <text evidence="4">The sequence shown here is derived from an EMBL/GenBank/DDBJ whole genome shotgun (WGS) entry which is preliminary data.</text>
</comment>
<dbReference type="InterPro" id="IPR011006">
    <property type="entry name" value="CheY-like_superfamily"/>
</dbReference>
<proteinExistence type="predicted"/>
<sequence length="387" mass="41992">MQTKPLLYVIDDDSLTVQMIEDVLGEQFAVQGSVNPLQALQQVGTLAPQIILLDINMPELDGYEVCRRLKADFDTQDIPVMFLSGLTTLEDRMAAYDAGGEDFMAKPLELTLLGAKLEALLRIRQQREALAQQASYATATAMTAMSNAAEMGQVVQFARQVMLCEDMGGLARELLEAAASYGLSSAVALRNESGALEMNQAGELSAMESGVLQLIASCGRIVAMGQRAAFNYGGVTLMVRNMPLDDEERMGRLRDNLAAIAELAAARLATLALADLAASRGAMLALQQQVVEREASLRKVLSSVQASVTAMEQQRRDDRFLATALLESMLGELEREYIHLGLTERQEANLNNVLRAASSRILSLYGGDFQALESLKQVLADMPPLVS</sequence>
<dbReference type="EMBL" id="JBEFLD010000003">
    <property type="protein sequence ID" value="MEQ6290059.1"/>
    <property type="molecule type" value="Genomic_DNA"/>
</dbReference>
<feature type="modified residue" description="4-aspartylphosphate" evidence="2">
    <location>
        <position position="54"/>
    </location>
</feature>
<organism evidence="4 5">
    <name type="scientific">Vogesella oryzagri</name>
    <dbReference type="NCBI Taxonomy" id="3160864"/>
    <lineage>
        <taxon>Bacteria</taxon>
        <taxon>Pseudomonadati</taxon>
        <taxon>Pseudomonadota</taxon>
        <taxon>Betaproteobacteria</taxon>
        <taxon>Neisseriales</taxon>
        <taxon>Chromobacteriaceae</taxon>
        <taxon>Vogesella</taxon>
    </lineage>
</organism>
<dbReference type="PANTHER" id="PTHR44591">
    <property type="entry name" value="STRESS RESPONSE REGULATOR PROTEIN 1"/>
    <property type="match status" value="1"/>
</dbReference>
<feature type="domain" description="Response regulatory" evidence="3">
    <location>
        <begin position="6"/>
        <end position="121"/>
    </location>
</feature>
<dbReference type="PROSITE" id="PS50110">
    <property type="entry name" value="RESPONSE_REGULATORY"/>
    <property type="match status" value="1"/>
</dbReference>
<gene>
    <name evidence="4" type="ORF">ABNW52_05440</name>
</gene>
<dbReference type="InterPro" id="IPR050595">
    <property type="entry name" value="Bact_response_regulator"/>
</dbReference>
<name>A0ABV1M1E8_9NEIS</name>
<dbReference type="PANTHER" id="PTHR44591:SF3">
    <property type="entry name" value="RESPONSE REGULATORY DOMAIN-CONTAINING PROTEIN"/>
    <property type="match status" value="1"/>
</dbReference>
<evidence type="ECO:0000256" key="1">
    <source>
        <dbReference type="ARBA" id="ARBA00022553"/>
    </source>
</evidence>
<dbReference type="RefSeq" id="WP_349585123.1">
    <property type="nucleotide sequence ID" value="NZ_JBEFLD010000003.1"/>
</dbReference>
<evidence type="ECO:0000259" key="3">
    <source>
        <dbReference type="PROSITE" id="PS50110"/>
    </source>
</evidence>
<dbReference type="Pfam" id="PF00072">
    <property type="entry name" value="Response_reg"/>
    <property type="match status" value="1"/>
</dbReference>
<dbReference type="Gene3D" id="3.40.50.2300">
    <property type="match status" value="1"/>
</dbReference>